<keyword evidence="2" id="KW-0677">Repeat</keyword>
<evidence type="ECO:0000256" key="1">
    <source>
        <dbReference type="ARBA" id="ARBA00022441"/>
    </source>
</evidence>
<dbReference type="PANTHER" id="PTHR45632:SF3">
    <property type="entry name" value="KELCH-LIKE PROTEIN 32"/>
    <property type="match status" value="1"/>
</dbReference>
<keyword evidence="1" id="KW-0880">Kelch repeat</keyword>
<organism evidence="4">
    <name type="scientific">marine metagenome</name>
    <dbReference type="NCBI Taxonomy" id="408172"/>
    <lineage>
        <taxon>unclassified sequences</taxon>
        <taxon>metagenomes</taxon>
        <taxon>ecological metagenomes</taxon>
    </lineage>
</organism>
<reference evidence="4" key="1">
    <citation type="submission" date="2018-05" db="EMBL/GenBank/DDBJ databases">
        <authorList>
            <person name="Lanie J.A."/>
            <person name="Ng W.-L."/>
            <person name="Kazmierczak K.M."/>
            <person name="Andrzejewski T.M."/>
            <person name="Davidsen T.M."/>
            <person name="Wayne K.J."/>
            <person name="Tettelin H."/>
            <person name="Glass J.I."/>
            <person name="Rusch D."/>
            <person name="Podicherti R."/>
            <person name="Tsui H.-C.T."/>
            <person name="Winkler M.E."/>
        </authorList>
    </citation>
    <scope>NUCLEOTIDE SEQUENCE</scope>
</reference>
<name>A0A381P317_9ZZZZ</name>
<proteinExistence type="predicted"/>
<evidence type="ECO:0000256" key="2">
    <source>
        <dbReference type="ARBA" id="ARBA00022737"/>
    </source>
</evidence>
<protein>
    <recommendedName>
        <fullName evidence="3">Attractin/MKLN-like beta-propeller domain-containing protein</fullName>
    </recommendedName>
</protein>
<dbReference type="SUPFAM" id="SSF117281">
    <property type="entry name" value="Kelch motif"/>
    <property type="match status" value="1"/>
</dbReference>
<dbReference type="SMART" id="SM00612">
    <property type="entry name" value="Kelch"/>
    <property type="match status" value="5"/>
</dbReference>
<dbReference type="InterPro" id="IPR015915">
    <property type="entry name" value="Kelch-typ_b-propeller"/>
</dbReference>
<dbReference type="InterPro" id="IPR006652">
    <property type="entry name" value="Kelch_1"/>
</dbReference>
<feature type="domain" description="Attractin/MKLN-like beta-propeller" evidence="3">
    <location>
        <begin position="19"/>
        <end position="258"/>
    </location>
</feature>
<sequence>MPQAKSGTVATVIGNNIILIGGKSIIDGSPVSEIFDIKGNIWHPISIMPKQLIGTRIVNIGDKCLVCGGFNNQKVTNECWIYDVLLSLWVRTDSMPLARAEHSMIRINNKIYVLGGVGEEPERLMIYNISKKRWSISKYNLPTVRYSMATTKLNDSIVTIGGVQVSSNKVTSVVEVFDPEKKKWTRLKDLPQKIASASATEINSKLHVVGGKTFSPLKTYDTHYIYFNNDWSEREPMPTPRHDMASVNNGKKWYIIGGAVSPGIFSIFSPTDVVEIYSQ</sequence>
<accession>A0A381P317</accession>
<dbReference type="PANTHER" id="PTHR45632">
    <property type="entry name" value="LD33804P"/>
    <property type="match status" value="1"/>
</dbReference>
<gene>
    <name evidence="4" type="ORF">METZ01_LOCUS14114</name>
</gene>
<dbReference type="AlphaFoldDB" id="A0A381P317"/>
<evidence type="ECO:0000259" key="3">
    <source>
        <dbReference type="Pfam" id="PF24981"/>
    </source>
</evidence>
<dbReference type="InterPro" id="IPR056737">
    <property type="entry name" value="Beta-prop_ATRN-MKLN-like"/>
</dbReference>
<dbReference type="Gene3D" id="2.120.10.80">
    <property type="entry name" value="Kelch-type beta propeller"/>
    <property type="match status" value="2"/>
</dbReference>
<dbReference type="Pfam" id="PF24981">
    <property type="entry name" value="Beta-prop_ATRN-LZTR1"/>
    <property type="match status" value="1"/>
</dbReference>
<evidence type="ECO:0000313" key="4">
    <source>
        <dbReference type="EMBL" id="SUZ61260.1"/>
    </source>
</evidence>
<dbReference type="EMBL" id="UINC01000791">
    <property type="protein sequence ID" value="SUZ61260.1"/>
    <property type="molecule type" value="Genomic_DNA"/>
</dbReference>